<name>A0A250XB19_9CHLO</name>
<accession>A0A250XB19</accession>
<dbReference type="InterPro" id="IPR006103">
    <property type="entry name" value="Glyco_hydro_2_cat"/>
</dbReference>
<dbReference type="SMART" id="SM01038">
    <property type="entry name" value="Bgal_small_N"/>
    <property type="match status" value="1"/>
</dbReference>
<dbReference type="Gene3D" id="2.70.98.10">
    <property type="match status" value="1"/>
</dbReference>
<feature type="region of interest" description="Disordered" evidence="7">
    <location>
        <begin position="881"/>
        <end position="903"/>
    </location>
</feature>
<dbReference type="EMBL" id="BEGY01000047">
    <property type="protein sequence ID" value="GAX79960.1"/>
    <property type="molecule type" value="Genomic_DNA"/>
</dbReference>
<dbReference type="SUPFAM" id="SSF49303">
    <property type="entry name" value="beta-Galactosidase/glucuronidase domain"/>
    <property type="match status" value="2"/>
</dbReference>
<proteinExistence type="inferred from homology"/>
<keyword evidence="4" id="KW-0378">Hydrolase</keyword>
<evidence type="ECO:0000256" key="4">
    <source>
        <dbReference type="ARBA" id="ARBA00022801"/>
    </source>
</evidence>
<dbReference type="InterPro" id="IPR017853">
    <property type="entry name" value="GH"/>
</dbReference>
<comment type="similarity">
    <text evidence="2">Belongs to the glycosyl hydrolase 2 family.</text>
</comment>
<dbReference type="Pfam" id="PF02929">
    <property type="entry name" value="Bgal_small_N"/>
    <property type="match status" value="2"/>
</dbReference>
<evidence type="ECO:0000256" key="2">
    <source>
        <dbReference type="ARBA" id="ARBA00007401"/>
    </source>
</evidence>
<evidence type="ECO:0000313" key="9">
    <source>
        <dbReference type="EMBL" id="GAX79960.1"/>
    </source>
</evidence>
<dbReference type="Gene3D" id="3.20.20.80">
    <property type="entry name" value="Glycosidases"/>
    <property type="match status" value="1"/>
</dbReference>
<dbReference type="PANTHER" id="PTHR46323:SF2">
    <property type="entry name" value="BETA-GALACTOSIDASE"/>
    <property type="match status" value="1"/>
</dbReference>
<dbReference type="GO" id="GO:0005990">
    <property type="term" value="P:lactose catabolic process"/>
    <property type="evidence" value="ECO:0007669"/>
    <property type="project" value="TreeGrafter"/>
</dbReference>
<dbReference type="Gene3D" id="2.60.120.260">
    <property type="entry name" value="Galactose-binding domain-like"/>
    <property type="match status" value="1"/>
</dbReference>
<feature type="domain" description="Beta galactosidase small chain/" evidence="8">
    <location>
        <begin position="1040"/>
        <end position="1403"/>
    </location>
</feature>
<dbReference type="OrthoDB" id="408320at2759"/>
<comment type="caution">
    <text evidence="9">The sequence shown here is derived from an EMBL/GenBank/DDBJ whole genome shotgun (WGS) entry which is preliminary data.</text>
</comment>
<dbReference type="SUPFAM" id="SSF51445">
    <property type="entry name" value="(Trans)glycosidases"/>
    <property type="match status" value="1"/>
</dbReference>
<dbReference type="InterPro" id="IPR008979">
    <property type="entry name" value="Galactose-bd-like_sf"/>
</dbReference>
<evidence type="ECO:0000256" key="5">
    <source>
        <dbReference type="ARBA" id="ARBA00023295"/>
    </source>
</evidence>
<dbReference type="EC" id="3.2.1.23" evidence="3"/>
<dbReference type="FunFam" id="3.20.20.80:FF:000018">
    <property type="entry name" value="Beta-galactosidase"/>
    <property type="match status" value="1"/>
</dbReference>
<dbReference type="PANTHER" id="PTHR46323">
    <property type="entry name" value="BETA-GALACTOSIDASE"/>
    <property type="match status" value="1"/>
</dbReference>
<dbReference type="STRING" id="1157962.A0A250XB19"/>
<dbReference type="Proteomes" id="UP000232323">
    <property type="component" value="Unassembled WGS sequence"/>
</dbReference>
<dbReference type="SUPFAM" id="SSF49785">
    <property type="entry name" value="Galactose-binding domain-like"/>
    <property type="match status" value="1"/>
</dbReference>
<keyword evidence="5" id="KW-0326">Glycosidase</keyword>
<gene>
    <name evidence="9" type="ORF">CEUSTIGMA_g7399.t1</name>
</gene>
<dbReference type="GO" id="GO:0009341">
    <property type="term" value="C:beta-galactosidase complex"/>
    <property type="evidence" value="ECO:0007669"/>
    <property type="project" value="InterPro"/>
</dbReference>
<evidence type="ECO:0000256" key="3">
    <source>
        <dbReference type="ARBA" id="ARBA00012756"/>
    </source>
</evidence>
<dbReference type="InterPro" id="IPR011013">
    <property type="entry name" value="Gal_mutarotase_sf_dom"/>
</dbReference>
<evidence type="ECO:0000256" key="1">
    <source>
        <dbReference type="ARBA" id="ARBA00001412"/>
    </source>
</evidence>
<feature type="region of interest" description="Disordered" evidence="7">
    <location>
        <begin position="824"/>
        <end position="854"/>
    </location>
</feature>
<dbReference type="GO" id="GO:0030246">
    <property type="term" value="F:carbohydrate binding"/>
    <property type="evidence" value="ECO:0007669"/>
    <property type="project" value="InterPro"/>
</dbReference>
<evidence type="ECO:0000313" key="10">
    <source>
        <dbReference type="Proteomes" id="UP000232323"/>
    </source>
</evidence>
<dbReference type="Pfam" id="PF02837">
    <property type="entry name" value="Glyco_hydro_2_N"/>
    <property type="match status" value="1"/>
</dbReference>
<feature type="region of interest" description="Disordered" evidence="7">
    <location>
        <begin position="1138"/>
        <end position="1187"/>
    </location>
</feature>
<dbReference type="InterPro" id="IPR014718">
    <property type="entry name" value="GH-type_carb-bd"/>
</dbReference>
<evidence type="ECO:0000256" key="7">
    <source>
        <dbReference type="SAM" id="MobiDB-lite"/>
    </source>
</evidence>
<dbReference type="InterPro" id="IPR006101">
    <property type="entry name" value="Glyco_hydro_2"/>
</dbReference>
<feature type="compositionally biased region" description="Low complexity" evidence="7">
    <location>
        <begin position="1145"/>
        <end position="1154"/>
    </location>
</feature>
<dbReference type="PRINTS" id="PR00132">
    <property type="entry name" value="GLHYDRLASE2"/>
</dbReference>
<dbReference type="InterPro" id="IPR006104">
    <property type="entry name" value="Glyco_hydro_2_N"/>
</dbReference>
<sequence>MGVINGLRCEWEDPSVLQINKLKTHAPLRSHSTFPSAVRYFAAKKNPREQYQGGLIRLSNCKWKFKLFQNPFEVPGTFSDTEFDTSSWDEISVPGNWECAGYGTPIYTNFVYPIPLDPPFVPPDNPTGCYVHTFDVDAAVMEGTRATLVFDGVDSCFHCWLNGQFVGFSKDSRLPAEFEVTQLLRVGTNRLAVQVMRWSDATYLEDQDMWRLSGIHRHVHLLLKPQRAWIADYSVRTPLLFAENATLRRGNGISGQLEGQKEHALRRGQGKKCGQGDLVSAHLEVEVHVEASNSLQSLQDMEVALFVMTTTRTAVQEPAVPVSVMTLVPGRWYARDTSGSKGNVEAGVGGVAKFNIDTAIVFGGLPKLWSAEDPHLYTLVLELRCKQGFGSTQSEHSASQVQEFESCQLGFRHTEVSGGRLFHNGRPIMLRGVNRHEFDPRTGKAIQEEDMITDIVAMKRAGFNAVRCSHYPNHDRWYELCSMMGLYVIDEANFETHGFDPTFVNNDANPACQPEWLAAILDRGVRMHARDKNQPCIIIWSLGNETGYGPAHDALAAYLRHKDGTRPIHHEGGGSRTAATDLVCPMYARLPQLKALASLVDLGEEDRPIMLCEYAHSMGNSTGNLAEYWTLFKSHPSLIGGFIWDWVDQSLVKKTSQGMPEGQEREFWAYGGDFGDAPNDAQFCCNGLLFPDRAPKPALLEAKSVMACLEFLWASAQGGAGPAPSSGLPGMSWDQKMRLRVLNHYDFLSSSHLELQWRLLVDGLPAQDNLGGWTALKPNPNILPRGAADVLLPFTLMDVMGAVRNLQGSEAFIEMRALWEGSEGLNGGFEEPGSPLPPPLQQQDQGKQDVSHLPGDTSLHLWAPKGHIVSEQQLRLPSLTLPARGLPGQGSKEKKGALSLTSHGGSGAESVLGAISSTCNILEAVSATEVLPVSATEVLPVSMLQALMSAFRSVPSLRGNPVGGDGNKVAHVTGKEVSKREPALTISYLSAGSKTHTSTHKPGDDVVVQGSGAQCVVISGKTGCITSIVLNHRNGAQTAEVPGGATSDLTGTVCQEETGGVEVLEQPLHPCFWRALTDNDRGGSGGTSYAARWCSAGLDRLEVSGDVEVTVVKSRAEEDSRADVNPVIIFCAWTLKPGQPPPSSPEGAAEPASGAGVGEMGGSHWFARDANSDTGDATTDEGGDDLCSGDASECKEVLSGQTEGYVHVEVEYRVYFSGLIGMDWRVDASRSLPSLLPSGLQKSLPRVGLSTALPGSVDMVTWYGHGPHESYPDRQTSALVRQYSKRVKDMHVPYVYPQESGGRAGVRWAVLQPSCGAGPGLAFCTSGSSGPMQMNVNRFSTQQLHEARHDYELELLEEKAKQLTYLNLDHKHMGVGGDDSWSPSVHAQYLVPPAVYSFSFTLYPFFLPG</sequence>
<dbReference type="InterPro" id="IPR013783">
    <property type="entry name" value="Ig-like_fold"/>
</dbReference>
<protein>
    <recommendedName>
        <fullName evidence="3">beta-galactosidase</fullName>
        <ecNumber evidence="3">3.2.1.23</ecNumber>
    </recommendedName>
    <alternativeName>
        <fullName evidence="6">Lactase</fullName>
    </alternativeName>
</protein>
<evidence type="ECO:0000259" key="8">
    <source>
        <dbReference type="SMART" id="SM01038"/>
    </source>
</evidence>
<dbReference type="GO" id="GO:0004565">
    <property type="term" value="F:beta-galactosidase activity"/>
    <property type="evidence" value="ECO:0007669"/>
    <property type="project" value="UniProtKB-EC"/>
</dbReference>
<dbReference type="Gene3D" id="2.60.40.10">
    <property type="entry name" value="Immunoglobulins"/>
    <property type="match status" value="2"/>
</dbReference>
<dbReference type="InterPro" id="IPR050347">
    <property type="entry name" value="Bact_Beta-galactosidase"/>
</dbReference>
<dbReference type="InterPro" id="IPR004199">
    <property type="entry name" value="B-gal_small/dom_5"/>
</dbReference>
<dbReference type="Pfam" id="PF02836">
    <property type="entry name" value="Glyco_hydro_2_C"/>
    <property type="match status" value="1"/>
</dbReference>
<organism evidence="9 10">
    <name type="scientific">Chlamydomonas eustigma</name>
    <dbReference type="NCBI Taxonomy" id="1157962"/>
    <lineage>
        <taxon>Eukaryota</taxon>
        <taxon>Viridiplantae</taxon>
        <taxon>Chlorophyta</taxon>
        <taxon>core chlorophytes</taxon>
        <taxon>Chlorophyceae</taxon>
        <taxon>CS clade</taxon>
        <taxon>Chlamydomonadales</taxon>
        <taxon>Chlamydomonadaceae</taxon>
        <taxon>Chlamydomonas</taxon>
    </lineage>
</organism>
<comment type="catalytic activity">
    <reaction evidence="1">
        <text>Hydrolysis of terminal non-reducing beta-D-galactose residues in beta-D-galactosides.</text>
        <dbReference type="EC" id="3.2.1.23"/>
    </reaction>
</comment>
<reference evidence="9 10" key="1">
    <citation type="submission" date="2017-08" db="EMBL/GenBank/DDBJ databases">
        <title>Acidophilic green algal genome provides insights into adaptation to an acidic environment.</title>
        <authorList>
            <person name="Hirooka S."/>
            <person name="Hirose Y."/>
            <person name="Kanesaki Y."/>
            <person name="Higuchi S."/>
            <person name="Fujiwara T."/>
            <person name="Onuma R."/>
            <person name="Era A."/>
            <person name="Ohbayashi R."/>
            <person name="Uzuka A."/>
            <person name="Nozaki H."/>
            <person name="Yoshikawa H."/>
            <person name="Miyagishima S.Y."/>
        </authorList>
    </citation>
    <scope>NUCLEOTIDE SEQUENCE [LARGE SCALE GENOMIC DNA]</scope>
    <source>
        <strain evidence="9 10">NIES-2499</strain>
    </source>
</reference>
<dbReference type="InterPro" id="IPR036156">
    <property type="entry name" value="Beta-gal/glucu_dom_sf"/>
</dbReference>
<evidence type="ECO:0000256" key="6">
    <source>
        <dbReference type="ARBA" id="ARBA00032230"/>
    </source>
</evidence>
<dbReference type="SUPFAM" id="SSF74650">
    <property type="entry name" value="Galactose mutarotase-like"/>
    <property type="match status" value="2"/>
</dbReference>
<keyword evidence="10" id="KW-1185">Reference proteome</keyword>